<organism evidence="2 3">
    <name type="scientific">Lunasporangiospora selenospora</name>
    <dbReference type="NCBI Taxonomy" id="979761"/>
    <lineage>
        <taxon>Eukaryota</taxon>
        <taxon>Fungi</taxon>
        <taxon>Fungi incertae sedis</taxon>
        <taxon>Mucoromycota</taxon>
        <taxon>Mortierellomycotina</taxon>
        <taxon>Mortierellomycetes</taxon>
        <taxon>Mortierellales</taxon>
        <taxon>Mortierellaceae</taxon>
        <taxon>Lunasporangiospora</taxon>
    </lineage>
</organism>
<sequence length="76" mass="9116">MTTRATNGEARPLLEPTTVHGQESIVVVHEEHHHQHGDEHGSRDQSAPKTDRLHHHREMVRERFSFNWWFEWFIII</sequence>
<feature type="non-terminal residue" evidence="2">
    <location>
        <position position="76"/>
    </location>
</feature>
<feature type="region of interest" description="Disordered" evidence="1">
    <location>
        <begin position="1"/>
        <end position="20"/>
    </location>
</feature>
<comment type="caution">
    <text evidence="2">The sequence shown here is derived from an EMBL/GenBank/DDBJ whole genome shotgun (WGS) entry which is preliminary data.</text>
</comment>
<gene>
    <name evidence="2" type="ORF">BGW38_008900</name>
</gene>
<keyword evidence="3" id="KW-1185">Reference proteome</keyword>
<reference evidence="2" key="1">
    <citation type="journal article" date="2020" name="Fungal Divers.">
        <title>Resolving the Mortierellaceae phylogeny through synthesis of multi-gene phylogenetics and phylogenomics.</title>
        <authorList>
            <person name="Vandepol N."/>
            <person name="Liber J."/>
            <person name="Desiro A."/>
            <person name="Na H."/>
            <person name="Kennedy M."/>
            <person name="Barry K."/>
            <person name="Grigoriev I.V."/>
            <person name="Miller A.N."/>
            <person name="O'Donnell K."/>
            <person name="Stajich J.E."/>
            <person name="Bonito G."/>
        </authorList>
    </citation>
    <scope>NUCLEOTIDE SEQUENCE</scope>
    <source>
        <strain evidence="2">KOD1015</strain>
    </source>
</reference>
<protein>
    <submittedName>
        <fullName evidence="2">Uncharacterized protein</fullName>
    </submittedName>
</protein>
<feature type="compositionally biased region" description="Basic and acidic residues" evidence="1">
    <location>
        <begin position="28"/>
        <end position="43"/>
    </location>
</feature>
<proteinExistence type="predicted"/>
<evidence type="ECO:0000313" key="3">
    <source>
        <dbReference type="Proteomes" id="UP000780801"/>
    </source>
</evidence>
<feature type="region of interest" description="Disordered" evidence="1">
    <location>
        <begin position="27"/>
        <end position="54"/>
    </location>
</feature>
<evidence type="ECO:0000313" key="2">
    <source>
        <dbReference type="EMBL" id="KAF9583666.1"/>
    </source>
</evidence>
<dbReference type="OrthoDB" id="270912at2759"/>
<dbReference type="EMBL" id="JAABOA010000630">
    <property type="protein sequence ID" value="KAF9583666.1"/>
    <property type="molecule type" value="Genomic_DNA"/>
</dbReference>
<evidence type="ECO:0000256" key="1">
    <source>
        <dbReference type="SAM" id="MobiDB-lite"/>
    </source>
</evidence>
<dbReference type="Proteomes" id="UP000780801">
    <property type="component" value="Unassembled WGS sequence"/>
</dbReference>
<dbReference type="AlphaFoldDB" id="A0A9P6FYU1"/>
<name>A0A9P6FYU1_9FUNG</name>
<accession>A0A9P6FYU1</accession>